<keyword evidence="2" id="KW-1133">Transmembrane helix</keyword>
<protein>
    <recommendedName>
        <fullName evidence="5">DUF4190 domain-containing protein</fullName>
    </recommendedName>
</protein>
<evidence type="ECO:0000313" key="3">
    <source>
        <dbReference type="EMBL" id="REE96384.1"/>
    </source>
</evidence>
<organism evidence="3 4">
    <name type="scientific">Thermomonospora umbrina</name>
    <dbReference type="NCBI Taxonomy" id="111806"/>
    <lineage>
        <taxon>Bacteria</taxon>
        <taxon>Bacillati</taxon>
        <taxon>Actinomycetota</taxon>
        <taxon>Actinomycetes</taxon>
        <taxon>Streptosporangiales</taxon>
        <taxon>Thermomonosporaceae</taxon>
        <taxon>Thermomonospora</taxon>
    </lineage>
</organism>
<feature type="region of interest" description="Disordered" evidence="1">
    <location>
        <begin position="1"/>
        <end position="24"/>
    </location>
</feature>
<feature type="transmembrane region" description="Helical" evidence="2">
    <location>
        <begin position="111"/>
        <end position="138"/>
    </location>
</feature>
<gene>
    <name evidence="3" type="ORF">DFJ69_1814</name>
</gene>
<evidence type="ECO:0000313" key="4">
    <source>
        <dbReference type="Proteomes" id="UP000256661"/>
    </source>
</evidence>
<dbReference type="EMBL" id="QTTT01000001">
    <property type="protein sequence ID" value="REE96384.1"/>
    <property type="molecule type" value="Genomic_DNA"/>
</dbReference>
<sequence length="151" mass="15345">MSGHGEQPAGGWADPYGHDGRQDGLGQPGWDPYARYPPYGPGGPYGHGQGYGPPGVPLARPDNSSIIVALVCNIVATVVCCNFLCIGGVITSSIALSRSQTDPVEAKSLTGWSWVILGVSIALEVLLFAILVMVGALADGSSSSGSGYGGV</sequence>
<comment type="caution">
    <text evidence="3">The sequence shown here is derived from an EMBL/GenBank/DDBJ whole genome shotgun (WGS) entry which is preliminary data.</text>
</comment>
<evidence type="ECO:0000256" key="2">
    <source>
        <dbReference type="SAM" id="Phobius"/>
    </source>
</evidence>
<keyword evidence="4" id="KW-1185">Reference proteome</keyword>
<evidence type="ECO:0000256" key="1">
    <source>
        <dbReference type="SAM" id="MobiDB-lite"/>
    </source>
</evidence>
<keyword evidence="2" id="KW-0472">Membrane</keyword>
<reference evidence="3 4" key="1">
    <citation type="submission" date="2018-08" db="EMBL/GenBank/DDBJ databases">
        <title>Sequencing the genomes of 1000 actinobacteria strains.</title>
        <authorList>
            <person name="Klenk H.-P."/>
        </authorList>
    </citation>
    <scope>NUCLEOTIDE SEQUENCE [LARGE SCALE GENOMIC DNA]</scope>
    <source>
        <strain evidence="3 4">DSM 43927</strain>
    </source>
</reference>
<evidence type="ECO:0008006" key="5">
    <source>
        <dbReference type="Google" id="ProtNLM"/>
    </source>
</evidence>
<feature type="transmembrane region" description="Helical" evidence="2">
    <location>
        <begin position="66"/>
        <end position="90"/>
    </location>
</feature>
<proteinExistence type="predicted"/>
<dbReference type="Proteomes" id="UP000256661">
    <property type="component" value="Unassembled WGS sequence"/>
</dbReference>
<dbReference type="RefSeq" id="WP_116022034.1">
    <property type="nucleotide sequence ID" value="NZ_QTTT01000001.1"/>
</dbReference>
<keyword evidence="2" id="KW-0812">Transmembrane</keyword>
<name>A0A3D9SUZ3_9ACTN</name>
<dbReference type="OrthoDB" id="3544409at2"/>
<accession>A0A3D9SUZ3</accession>
<dbReference type="AlphaFoldDB" id="A0A3D9SUZ3"/>